<dbReference type="OrthoDB" id="202203at2759"/>
<evidence type="ECO:0000313" key="5">
    <source>
        <dbReference type="Proteomes" id="UP000324241"/>
    </source>
</evidence>
<proteinExistence type="predicted"/>
<protein>
    <recommendedName>
        <fullName evidence="1">FAD/NAD(P)-binding domain-containing protein</fullName>
    </recommendedName>
</protein>
<dbReference type="Proteomes" id="UP000308092">
    <property type="component" value="Unassembled WGS sequence"/>
</dbReference>
<dbReference type="PRINTS" id="PR00368">
    <property type="entry name" value="FADPNR"/>
</dbReference>
<evidence type="ECO:0000313" key="2">
    <source>
        <dbReference type="EMBL" id="KAA8642832.1"/>
    </source>
</evidence>
<dbReference type="EMBL" id="QUQM01000005">
    <property type="protein sequence ID" value="KAA8642832.1"/>
    <property type="molecule type" value="Genomic_DNA"/>
</dbReference>
<name>A0A4S3JHK1_9EURO</name>
<dbReference type="VEuPathDB" id="FungiDB:EYZ11_005779"/>
<dbReference type="GO" id="GO:0050660">
    <property type="term" value="F:flavin adenine dinucleotide binding"/>
    <property type="evidence" value="ECO:0007669"/>
    <property type="project" value="TreeGrafter"/>
</dbReference>
<reference evidence="2 5" key="2">
    <citation type="submission" date="2019-08" db="EMBL/GenBank/DDBJ databases">
        <title>The genome sequence of a newly discovered highly antifungal drug resistant Aspergillus species, Aspergillus tanneri NIH 1004.</title>
        <authorList>
            <person name="Mounaud S."/>
            <person name="Singh I."/>
            <person name="Joardar V."/>
            <person name="Pakala S."/>
            <person name="Pakala S."/>
            <person name="Venepally P."/>
            <person name="Chung J.K."/>
            <person name="Losada L."/>
            <person name="Nierman W.C."/>
        </authorList>
    </citation>
    <scope>NUCLEOTIDE SEQUENCE [LARGE SCALE GENOMIC DNA]</scope>
    <source>
        <strain evidence="2 5">NIH1004</strain>
    </source>
</reference>
<evidence type="ECO:0000313" key="3">
    <source>
        <dbReference type="EMBL" id="THC94740.1"/>
    </source>
</evidence>
<accession>A0A4S3JHK1</accession>
<organism evidence="3 4">
    <name type="scientific">Aspergillus tanneri</name>
    <dbReference type="NCBI Taxonomy" id="1220188"/>
    <lineage>
        <taxon>Eukaryota</taxon>
        <taxon>Fungi</taxon>
        <taxon>Dikarya</taxon>
        <taxon>Ascomycota</taxon>
        <taxon>Pezizomycotina</taxon>
        <taxon>Eurotiomycetes</taxon>
        <taxon>Eurotiomycetidae</taxon>
        <taxon>Eurotiales</taxon>
        <taxon>Aspergillaceae</taxon>
        <taxon>Aspergillus</taxon>
        <taxon>Aspergillus subgen. Circumdati</taxon>
    </lineage>
</organism>
<dbReference type="Pfam" id="PF07992">
    <property type="entry name" value="Pyr_redox_2"/>
    <property type="match status" value="1"/>
</dbReference>
<dbReference type="EMBL" id="SOSA01000191">
    <property type="protein sequence ID" value="THC94740.1"/>
    <property type="molecule type" value="Genomic_DNA"/>
</dbReference>
<dbReference type="InterPro" id="IPR036188">
    <property type="entry name" value="FAD/NAD-bd_sf"/>
</dbReference>
<sequence>MISKILLICKAFGATFRQIYYAIHLAVSPRLHRLTYRTVAHPRNVVVVGASFAGYHAARCLASSLPTGYRVVVVEKNSHFQLTWVLPRFSVVRGHEQKAFIPYGHYLSSVPEGSCKWVQDTVVQVLVSGDEDEDRPNQVCLESGTVIDFEYLVVATGSSAALPSRVGVTSKKEGMEMLVRQQDRLLAASNVVVLGGGPAGIELAADAKETYPEKNVTLVHSRSRLLNDHFGPTLGRRAKEELERLGVSMRLGERVMVNEEETSNVRLHSGETIPCDYLAKCVGQRPNSALIQALSPESVSDSGHIKVRPTLQLADPGLDHVYAAGDVIDLDGIRNGRSAFVQAQTVAENIVRSIRSEKQAEYHYRWWEGMTKLTLGVTNTVAYMTDGTAEISFSMKGTEEMDSAMVWKLLGAKPFE</sequence>
<feature type="domain" description="FAD/NAD(P)-binding" evidence="1">
    <location>
        <begin position="44"/>
        <end position="334"/>
    </location>
</feature>
<dbReference type="Gene3D" id="3.50.50.100">
    <property type="match status" value="1"/>
</dbReference>
<dbReference type="GO" id="GO:0004174">
    <property type="term" value="F:electron-transferring-flavoprotein dehydrogenase activity"/>
    <property type="evidence" value="ECO:0007669"/>
    <property type="project" value="TreeGrafter"/>
</dbReference>
<dbReference type="GeneID" id="54332287"/>
<dbReference type="PANTHER" id="PTHR43735">
    <property type="entry name" value="APOPTOSIS-INDUCING FACTOR 1"/>
    <property type="match status" value="1"/>
</dbReference>
<comment type="caution">
    <text evidence="3">The sequence shown here is derived from an EMBL/GenBank/DDBJ whole genome shotgun (WGS) entry which is preliminary data.</text>
</comment>
<dbReference type="STRING" id="1220188.A0A4S3JHK1"/>
<dbReference type="AlphaFoldDB" id="A0A4S3JHK1"/>
<dbReference type="GO" id="GO:0005737">
    <property type="term" value="C:cytoplasm"/>
    <property type="evidence" value="ECO:0007669"/>
    <property type="project" value="TreeGrafter"/>
</dbReference>
<dbReference type="InterPro" id="IPR023753">
    <property type="entry name" value="FAD/NAD-binding_dom"/>
</dbReference>
<reference evidence="3 4" key="1">
    <citation type="submission" date="2019-03" db="EMBL/GenBank/DDBJ databases">
        <title>The genome sequence of a newly discovered highly antifungal drug resistant Aspergillus species, Aspergillus tanneri NIH 1004.</title>
        <authorList>
            <person name="Mounaud S."/>
            <person name="Singh I."/>
            <person name="Joardar V."/>
            <person name="Pakala S."/>
            <person name="Pakala S."/>
            <person name="Venepally P."/>
            <person name="Hoover J."/>
            <person name="Nierman W."/>
            <person name="Chung J."/>
            <person name="Losada L."/>
        </authorList>
    </citation>
    <scope>NUCLEOTIDE SEQUENCE [LARGE SCALE GENOMIC DNA]</scope>
    <source>
        <strain evidence="3 4">NIH1004</strain>
    </source>
</reference>
<evidence type="ECO:0000313" key="4">
    <source>
        <dbReference type="Proteomes" id="UP000308092"/>
    </source>
</evidence>
<dbReference type="PRINTS" id="PR00411">
    <property type="entry name" value="PNDRDTASEI"/>
</dbReference>
<evidence type="ECO:0000259" key="1">
    <source>
        <dbReference type="Pfam" id="PF07992"/>
    </source>
</evidence>
<dbReference type="Proteomes" id="UP000324241">
    <property type="component" value="Unassembled WGS sequence"/>
</dbReference>
<dbReference type="SUPFAM" id="SSF51905">
    <property type="entry name" value="FAD/NAD(P)-binding domain"/>
    <property type="match status" value="1"/>
</dbReference>
<dbReference type="RefSeq" id="XP_033422194.1">
    <property type="nucleotide sequence ID" value="XM_033574176.1"/>
</dbReference>
<dbReference type="PANTHER" id="PTHR43735:SF5">
    <property type="entry name" value="FAD_NAD(P)-BINDING DOMAIN-CONTAINING PROTEIN"/>
    <property type="match status" value="1"/>
</dbReference>
<gene>
    <name evidence="2" type="ORF">ATNIH1004_009585</name>
    <name evidence="3" type="ORF">EYZ11_005779</name>
</gene>
<keyword evidence="4" id="KW-1185">Reference proteome</keyword>